<dbReference type="RefSeq" id="WP_245893914.1">
    <property type="nucleotide sequence ID" value="NZ_PYAV01000005.1"/>
</dbReference>
<keyword evidence="2" id="KW-1133">Transmembrane helix</keyword>
<protein>
    <submittedName>
        <fullName evidence="4">Host cell surface-exposed lipoprotein</fullName>
    </submittedName>
</protein>
<evidence type="ECO:0000256" key="2">
    <source>
        <dbReference type="SAM" id="Phobius"/>
    </source>
</evidence>
<keyword evidence="5" id="KW-1185">Reference proteome</keyword>
<keyword evidence="2" id="KW-0812">Transmembrane</keyword>
<name>A0A2P8HL50_9BACI</name>
<evidence type="ECO:0000259" key="3">
    <source>
        <dbReference type="Pfam" id="PF07553"/>
    </source>
</evidence>
<dbReference type="Pfam" id="PF07553">
    <property type="entry name" value="Lipoprotein_Ltp"/>
    <property type="match status" value="2"/>
</dbReference>
<gene>
    <name evidence="4" type="ORF">B0H94_10598</name>
</gene>
<keyword evidence="4" id="KW-0449">Lipoprotein</keyword>
<feature type="region of interest" description="Disordered" evidence="1">
    <location>
        <begin position="79"/>
        <end position="129"/>
    </location>
</feature>
<comment type="caution">
    <text evidence="4">The sequence shown here is derived from an EMBL/GenBank/DDBJ whole genome shotgun (WGS) entry which is preliminary data.</text>
</comment>
<dbReference type="Proteomes" id="UP000242310">
    <property type="component" value="Unassembled WGS sequence"/>
</dbReference>
<evidence type="ECO:0000256" key="1">
    <source>
        <dbReference type="SAM" id="MobiDB-lite"/>
    </source>
</evidence>
<feature type="transmembrane region" description="Helical" evidence="2">
    <location>
        <begin position="57"/>
        <end position="75"/>
    </location>
</feature>
<dbReference type="Gene3D" id="1.10.10.10">
    <property type="entry name" value="Winged helix-like DNA-binding domain superfamily/Winged helix DNA-binding domain"/>
    <property type="match status" value="2"/>
</dbReference>
<dbReference type="EMBL" id="PYAV01000005">
    <property type="protein sequence ID" value="PSL46945.1"/>
    <property type="molecule type" value="Genomic_DNA"/>
</dbReference>
<dbReference type="AlphaFoldDB" id="A0A2P8HL50"/>
<reference evidence="4 5" key="1">
    <citation type="submission" date="2018-03" db="EMBL/GenBank/DDBJ databases">
        <title>Genomic Encyclopedia of Type Strains, Phase III (KMG-III): the genomes of soil and plant-associated and newly described type strains.</title>
        <authorList>
            <person name="Whitman W."/>
        </authorList>
    </citation>
    <scope>NUCLEOTIDE SEQUENCE [LARGE SCALE GENOMIC DNA]</scope>
    <source>
        <strain evidence="4 5">CGMCC 1.07653</strain>
    </source>
</reference>
<accession>A0A2P8HL50</accession>
<evidence type="ECO:0000313" key="5">
    <source>
        <dbReference type="Proteomes" id="UP000242310"/>
    </source>
</evidence>
<keyword evidence="2" id="KW-0472">Membrane</keyword>
<feature type="domain" description="Putative host cell surface-exposed lipoprotein Ltp-like HTH region" evidence="3">
    <location>
        <begin position="253"/>
        <end position="293"/>
    </location>
</feature>
<feature type="compositionally biased region" description="Acidic residues" evidence="1">
    <location>
        <begin position="79"/>
        <end position="120"/>
    </location>
</feature>
<feature type="transmembrane region" description="Helical" evidence="2">
    <location>
        <begin position="12"/>
        <end position="45"/>
    </location>
</feature>
<feature type="domain" description="Putative host cell surface-exposed lipoprotein Ltp-like HTH region" evidence="3">
    <location>
        <begin position="298"/>
        <end position="342"/>
    </location>
</feature>
<organism evidence="4 5">
    <name type="scientific">Salsuginibacillus halophilus</name>
    <dbReference type="NCBI Taxonomy" id="517424"/>
    <lineage>
        <taxon>Bacteria</taxon>
        <taxon>Bacillati</taxon>
        <taxon>Bacillota</taxon>
        <taxon>Bacilli</taxon>
        <taxon>Bacillales</taxon>
        <taxon>Bacillaceae</taxon>
        <taxon>Salsuginibacillus</taxon>
    </lineage>
</organism>
<evidence type="ECO:0000313" key="4">
    <source>
        <dbReference type="EMBL" id="PSL46945.1"/>
    </source>
</evidence>
<dbReference type="InterPro" id="IPR036388">
    <property type="entry name" value="WH-like_DNA-bd_sf"/>
</dbReference>
<sequence>MEKLKEMSQKAWAPFVLVLLIAPLFAFNITPFAGVVIAGFGLYLLWKHEHFAKAGRIATTGALSFIALIGFVAAAESGGDEVAEEEAEEESATEADEEEASEEDATEEEATEVEESEAEEPESKEYRVDPSVEFGDDSVVITIETDVPDGIEFAYEVEHVEDFDHWEEGELVIEDSQTSVEVDITDYPGGEILVWIGLSGATSDEDLVKEAFGDWQGSEVSGDLSEDESGMLYTYEETFQREVEAEEEMTLSQENAIGSAEDYLAFSAFSKEGLIDQLEYEGFSNEDATFAVEYIDVDWYEQAVKSGEAYLDYSNFSRSGLIDQLEYEGFTNSQATHAVDEIGL</sequence>
<proteinExistence type="predicted"/>
<dbReference type="InterPro" id="IPR011434">
    <property type="entry name" value="Ltp-like_HTH"/>
</dbReference>